<evidence type="ECO:0000256" key="9">
    <source>
        <dbReference type="SAM" id="MobiDB-lite"/>
    </source>
</evidence>
<keyword evidence="5 7" id="KW-0072">Autophagy</keyword>
<dbReference type="GO" id="GO:0060090">
    <property type="term" value="F:molecular adaptor activity"/>
    <property type="evidence" value="ECO:0007669"/>
    <property type="project" value="TreeGrafter"/>
</dbReference>
<evidence type="ECO:0000256" key="1">
    <source>
        <dbReference type="ARBA" id="ARBA00009729"/>
    </source>
</evidence>
<evidence type="ECO:0000256" key="5">
    <source>
        <dbReference type="ARBA" id="ARBA00023006"/>
    </source>
</evidence>
<keyword evidence="4 7" id="KW-0653">Protein transport</keyword>
<dbReference type="GO" id="GO:0005774">
    <property type="term" value="C:vacuolar membrane"/>
    <property type="evidence" value="ECO:0007669"/>
    <property type="project" value="UniProtKB-SubCell"/>
</dbReference>
<evidence type="ECO:0000256" key="3">
    <source>
        <dbReference type="ARBA" id="ARBA00022448"/>
    </source>
</evidence>
<dbReference type="RefSeq" id="XP_033400682.1">
    <property type="nucleotide sequence ID" value="XM_033536550.1"/>
</dbReference>
<comment type="subunit">
    <text evidence="7">Homodimer.</text>
</comment>
<dbReference type="PANTHER" id="PTHR13222:SF1">
    <property type="entry name" value="RB1-INDUCIBLE COILED-COIL PROTEIN 1"/>
    <property type="match status" value="1"/>
</dbReference>
<gene>
    <name evidence="12" type="ORF">K452DRAFT_222187</name>
</gene>
<dbReference type="GO" id="GO:0034727">
    <property type="term" value="P:piecemeal microautophagy of the nucleus"/>
    <property type="evidence" value="ECO:0007669"/>
    <property type="project" value="TreeGrafter"/>
</dbReference>
<keyword evidence="7" id="KW-0472">Membrane</keyword>
<evidence type="ECO:0000259" key="11">
    <source>
        <dbReference type="Pfam" id="PF10377"/>
    </source>
</evidence>
<dbReference type="GO" id="GO:0034517">
    <property type="term" value="P:ribophagy"/>
    <property type="evidence" value="ECO:0007669"/>
    <property type="project" value="TreeGrafter"/>
</dbReference>
<comment type="function">
    <text evidence="7">Involved in cytoplasm to vacuole transport (Cvt), pexophagy, mitophagy and nucleophagy. Recruits mitochondria for their selective degradation via autophagy (mitophagy) during starvation. Works as scaffold proteins that recruit ATG proteins to the pre-autophagosome (PAS), the site of vesicle/autophagosome formation. Required for the Cvt vesicles completion.</text>
</comment>
<feature type="coiled-coil region" evidence="8">
    <location>
        <begin position="1095"/>
        <end position="1122"/>
    </location>
</feature>
<reference evidence="12" key="1">
    <citation type="journal article" date="2020" name="Stud. Mycol.">
        <title>101 Dothideomycetes genomes: a test case for predicting lifestyles and emergence of pathogens.</title>
        <authorList>
            <person name="Haridas S."/>
            <person name="Albert R."/>
            <person name="Binder M."/>
            <person name="Bloem J."/>
            <person name="Labutti K."/>
            <person name="Salamov A."/>
            <person name="Andreopoulos B."/>
            <person name="Baker S."/>
            <person name="Barry K."/>
            <person name="Bills G."/>
            <person name="Bluhm B."/>
            <person name="Cannon C."/>
            <person name="Castanera R."/>
            <person name="Culley D."/>
            <person name="Daum C."/>
            <person name="Ezra D."/>
            <person name="Gonzalez J."/>
            <person name="Henrissat B."/>
            <person name="Kuo A."/>
            <person name="Liang C."/>
            <person name="Lipzen A."/>
            <person name="Lutzoni F."/>
            <person name="Magnuson J."/>
            <person name="Mondo S."/>
            <person name="Nolan M."/>
            <person name="Ohm R."/>
            <person name="Pangilinan J."/>
            <person name="Park H.-J."/>
            <person name="Ramirez L."/>
            <person name="Alfaro M."/>
            <person name="Sun H."/>
            <person name="Tritt A."/>
            <person name="Yoshinaga Y."/>
            <person name="Zwiers L.-H."/>
            <person name="Turgeon B."/>
            <person name="Goodwin S."/>
            <person name="Spatafora J."/>
            <person name="Crous P."/>
            <person name="Grigoriev I."/>
        </authorList>
    </citation>
    <scope>NUCLEOTIDE SEQUENCE</scope>
    <source>
        <strain evidence="12">CBS 121167</strain>
    </source>
</reference>
<dbReference type="GO" id="GO:0019901">
    <property type="term" value="F:protein kinase binding"/>
    <property type="evidence" value="ECO:0007669"/>
    <property type="project" value="TreeGrafter"/>
</dbReference>
<feature type="region of interest" description="Disordered" evidence="9">
    <location>
        <begin position="593"/>
        <end position="649"/>
    </location>
</feature>
<dbReference type="Pfam" id="PF10377">
    <property type="entry name" value="ATG11"/>
    <property type="match status" value="1"/>
</dbReference>
<feature type="region of interest" description="Disordered" evidence="9">
    <location>
        <begin position="956"/>
        <end position="985"/>
    </location>
</feature>
<feature type="compositionally biased region" description="Low complexity" evidence="9">
    <location>
        <begin position="1294"/>
        <end position="1317"/>
    </location>
</feature>
<evidence type="ECO:0000256" key="6">
    <source>
        <dbReference type="ARBA" id="ARBA00023054"/>
    </source>
</evidence>
<comment type="similarity">
    <text evidence="1 7">Belongs to the ATG11 family.</text>
</comment>
<feature type="compositionally biased region" description="Basic and acidic residues" evidence="9">
    <location>
        <begin position="1359"/>
        <end position="1371"/>
    </location>
</feature>
<dbReference type="GeneID" id="54294046"/>
<feature type="compositionally biased region" description="Low complexity" evidence="9">
    <location>
        <begin position="631"/>
        <end position="644"/>
    </location>
</feature>
<evidence type="ECO:0000259" key="10">
    <source>
        <dbReference type="Pfam" id="PF04108"/>
    </source>
</evidence>
<proteinExistence type="inferred from homology"/>
<comment type="subcellular location">
    <subcellularLocation>
        <location evidence="7">Preautophagosomal structure membrane</location>
        <topology evidence="7">Peripheral membrane protein</topology>
    </subcellularLocation>
    <subcellularLocation>
        <location evidence="7">Vacuole membrane</location>
        <topology evidence="7">Peripheral membrane protein</topology>
    </subcellularLocation>
    <text evidence="7">During pexophagy, accumulates in the vacuolar membrane region, where the peroxisomes contact the vacuole.</text>
</comment>
<feature type="region of interest" description="Disordered" evidence="9">
    <location>
        <begin position="1248"/>
        <end position="1377"/>
    </location>
</feature>
<keyword evidence="13" id="KW-1185">Reference proteome</keyword>
<evidence type="ECO:0000313" key="12">
    <source>
        <dbReference type="EMBL" id="KAF2144970.1"/>
    </source>
</evidence>
<dbReference type="GO" id="GO:1990316">
    <property type="term" value="C:Atg1/ULK1 kinase complex"/>
    <property type="evidence" value="ECO:0007669"/>
    <property type="project" value="TreeGrafter"/>
</dbReference>
<dbReference type="InterPro" id="IPR019460">
    <property type="entry name" value="Atg11_C"/>
</dbReference>
<keyword evidence="7" id="KW-0926">Vacuole</keyword>
<dbReference type="Pfam" id="PF04108">
    <property type="entry name" value="ATG17_like"/>
    <property type="match status" value="1"/>
</dbReference>
<dbReference type="GO" id="GO:0015031">
    <property type="term" value="P:protein transport"/>
    <property type="evidence" value="ECO:0007669"/>
    <property type="project" value="UniProtKB-KW"/>
</dbReference>
<dbReference type="GO" id="GO:0000045">
    <property type="term" value="P:autophagosome assembly"/>
    <property type="evidence" value="ECO:0007669"/>
    <property type="project" value="UniProtKB-UniRule"/>
</dbReference>
<feature type="region of interest" description="Disordered" evidence="9">
    <location>
        <begin position="1202"/>
        <end position="1224"/>
    </location>
</feature>
<accession>A0A6A6BLH8</accession>
<keyword evidence="3 7" id="KW-0813">Transport</keyword>
<feature type="compositionally biased region" description="Polar residues" evidence="9">
    <location>
        <begin position="221"/>
        <end position="230"/>
    </location>
</feature>
<dbReference type="Proteomes" id="UP000799438">
    <property type="component" value="Unassembled WGS sequence"/>
</dbReference>
<dbReference type="EMBL" id="ML995478">
    <property type="protein sequence ID" value="KAF2144970.1"/>
    <property type="molecule type" value="Genomic_DNA"/>
</dbReference>
<feature type="domain" description="Autophagy-related protein 11 C-terminal" evidence="11">
    <location>
        <begin position="1096"/>
        <end position="1243"/>
    </location>
</feature>
<dbReference type="GO" id="GO:0061709">
    <property type="term" value="P:reticulophagy"/>
    <property type="evidence" value="ECO:0007669"/>
    <property type="project" value="TreeGrafter"/>
</dbReference>
<evidence type="ECO:0000256" key="4">
    <source>
        <dbReference type="ARBA" id="ARBA00022927"/>
    </source>
</evidence>
<evidence type="ECO:0000313" key="13">
    <source>
        <dbReference type="Proteomes" id="UP000799438"/>
    </source>
</evidence>
<feature type="region of interest" description="Disordered" evidence="9">
    <location>
        <begin position="203"/>
        <end position="231"/>
    </location>
</feature>
<evidence type="ECO:0000256" key="8">
    <source>
        <dbReference type="SAM" id="Coils"/>
    </source>
</evidence>
<dbReference type="GO" id="GO:1903599">
    <property type="term" value="P:positive regulation of autophagy of mitochondrion"/>
    <property type="evidence" value="ECO:0007669"/>
    <property type="project" value="UniProtKB-UniRule"/>
</dbReference>
<evidence type="ECO:0000256" key="2">
    <source>
        <dbReference type="ARBA" id="ARBA00013804"/>
    </source>
</evidence>
<dbReference type="PANTHER" id="PTHR13222">
    <property type="entry name" value="RB1-INDUCIBLE COILED-COIL"/>
    <property type="match status" value="1"/>
</dbReference>
<protein>
    <recommendedName>
        <fullName evidence="2 7">Autophagy-related protein 11</fullName>
    </recommendedName>
</protein>
<dbReference type="GO" id="GO:0000422">
    <property type="term" value="P:autophagy of mitochondrion"/>
    <property type="evidence" value="ECO:0007669"/>
    <property type="project" value="TreeGrafter"/>
</dbReference>
<keyword evidence="6 8" id="KW-0175">Coiled coil</keyword>
<organism evidence="12 13">
    <name type="scientific">Aplosporella prunicola CBS 121167</name>
    <dbReference type="NCBI Taxonomy" id="1176127"/>
    <lineage>
        <taxon>Eukaryota</taxon>
        <taxon>Fungi</taxon>
        <taxon>Dikarya</taxon>
        <taxon>Ascomycota</taxon>
        <taxon>Pezizomycotina</taxon>
        <taxon>Dothideomycetes</taxon>
        <taxon>Dothideomycetes incertae sedis</taxon>
        <taxon>Botryosphaeriales</taxon>
        <taxon>Aplosporellaceae</taxon>
        <taxon>Aplosporella</taxon>
    </lineage>
</organism>
<dbReference type="InterPro" id="IPR045326">
    <property type="entry name" value="ATG17-like_dom"/>
</dbReference>
<evidence type="ECO:0000256" key="7">
    <source>
        <dbReference type="RuleBase" id="RU367075"/>
    </source>
</evidence>
<sequence length="1377" mass="154227">MSLHVFIAHTGKRLEADPVNFNSLDALRSWIHTSTHIPPQDQVFLTARGKNVKLQTLLTEREIFVYDRDLFALPTPQNIDAVVPPTPLPDQFAPTDPPDILKSHTDLKSWQSLFKARRDWALDLVAQCRSMSDRAQQVFDEQSAINRGVRIATGNHEAHIKSLEQTQADARAWVEGIAKEQEDSLQSWEADLARLSKIPASEQFRRFTSTPDDTPRKQSKRSSGNRTTLDTFVDSEKARQAASMVTSILDELWGRVADMDANIEKITLDYGELLNAVGQSSSQSSHDHSQEPTSLLEEVEVVVKKVVSDYEHVRSLPPNPKSVTSVSKMALLHTRNHLPTLVEYAHEMNDLERRAVEQKNFTVRSAIEHMQTIAVIEGSITAANAAFPNIDIPTESQEAIDALLAISKMPYIYGIILLEAVRRNEWADKMRRDSAALAEEIAGYREEEDRRRKRWLKSNAGVVNTDATKGSILGIEINVQGQDEAWPHVVRQDFQDYLSALGNTGGFEPIVEELTKALKDLDRPTRQQIKHAKGFKNGSLHEAALGKGSLMLRGEDEVRVLRESMIKTEEELKSSKSRVRKLEDLLHRQSHISRLSIASGGGPPTSQTPDTPTAEHYQNAASPRPQDELSRQSSVSSRRYSANKSTEEKNLAKRVVSLEAELVAEKERSVGLEKEASARHDAVNNLQRHVEERVSTNKDLMENIDSMQKDWAEERRALEAENRRLRYKNEELEEELERNLGSRDNEREHHDVKLQSLEAELEQIRRDAAEESQRHRERADVDQRAIQDMEQAIQDRDAARAELNETLLNAYAALAEDESPPENSDMLAVELEKLAQRTKNYAQELIEALDDARADNEAIHGEAAKERDELEETIKSHAAEISKLQEEYAVETARAKSLSEELEEERGHLEHLRAKFAEGETGSEALRQRVAEEEGKVERFNVELSEVRAHATKLESDLSGLKQKHDALENASSNDSSRSEQQLKRARELSEKLLAHNDRLHKLLETLGFAVTHQNGQMVIQRASKVAGSSTMLLGDAAEAMKRSFSSGPSAKKPLESSTELNAIKWTQQDNAEEEAAKYVDFINIVDRFDVETFSEAITKRMRDMEHTARKWQREARTYRDKSHRYQSDAHEKIAIRGFKEGDLALFLPTRNQATRPWAAFNVGAPHYFLHEQESHRLQNKEWLVARITKVEERVVDLSKSMDGMRGSDGRSIGDASSGISYEDDNPFELSDGLRWHLVEAAEEKVGAPLTPGLGKSTVHSTNVDARGSIRMKKSLIGNDASKTLNKSLDSRRNSATSTSRRATRGSPGTPETPTAAGEGGAGDGRMRADSRSSSLRPLPAAVVVGETTASPSPPTAAREGDRAAADEVRTDQLLGP</sequence>
<dbReference type="InterPro" id="IPR040040">
    <property type="entry name" value="ATG11"/>
</dbReference>
<dbReference type="OrthoDB" id="447953at2759"/>
<name>A0A6A6BLH8_9PEZI</name>
<feature type="domain" description="Autophagy protein ATG17-like" evidence="10">
    <location>
        <begin position="101"/>
        <end position="459"/>
    </location>
</feature>
<dbReference type="GO" id="GO:0034045">
    <property type="term" value="C:phagophore assembly site membrane"/>
    <property type="evidence" value="ECO:0007669"/>
    <property type="project" value="UniProtKB-SubCell"/>
</dbReference>